<dbReference type="GO" id="GO:0008854">
    <property type="term" value="F:exodeoxyribonuclease V activity"/>
    <property type="evidence" value="ECO:0007669"/>
    <property type="project" value="UniProtKB-EC"/>
</dbReference>
<proteinExistence type="predicted"/>
<gene>
    <name evidence="2" type="ORF">PAI11_18320</name>
</gene>
<dbReference type="AlphaFoldDB" id="H0E4V1"/>
<keyword evidence="3" id="KW-1185">Reference proteome</keyword>
<evidence type="ECO:0000256" key="1">
    <source>
        <dbReference type="SAM" id="MobiDB-lite"/>
    </source>
</evidence>
<dbReference type="EC" id="3.1.11.5" evidence="2"/>
<feature type="compositionally biased region" description="Basic residues" evidence="1">
    <location>
        <begin position="115"/>
        <end position="124"/>
    </location>
</feature>
<feature type="region of interest" description="Disordered" evidence="1">
    <location>
        <begin position="1"/>
        <end position="24"/>
    </location>
</feature>
<keyword evidence="2" id="KW-0378">Hydrolase</keyword>
<organism evidence="2 3">
    <name type="scientific">Patulibacter medicamentivorans</name>
    <dbReference type="NCBI Taxonomy" id="1097667"/>
    <lineage>
        <taxon>Bacteria</taxon>
        <taxon>Bacillati</taxon>
        <taxon>Actinomycetota</taxon>
        <taxon>Thermoleophilia</taxon>
        <taxon>Solirubrobacterales</taxon>
        <taxon>Patulibacteraceae</taxon>
        <taxon>Patulibacter</taxon>
    </lineage>
</organism>
<feature type="region of interest" description="Disordered" evidence="1">
    <location>
        <begin position="255"/>
        <end position="283"/>
    </location>
</feature>
<feature type="compositionally biased region" description="Basic and acidic residues" evidence="1">
    <location>
        <begin position="314"/>
        <end position="330"/>
    </location>
</feature>
<evidence type="ECO:0000313" key="3">
    <source>
        <dbReference type="Proteomes" id="UP000005143"/>
    </source>
</evidence>
<reference evidence="2 3" key="1">
    <citation type="journal article" date="2013" name="Biodegradation">
        <title>Quantitative proteomic analysis of ibuprofen-degrading Patulibacter sp. strain I11.</title>
        <authorList>
            <person name="Almeida B."/>
            <person name="Kjeldal H."/>
            <person name="Lolas I."/>
            <person name="Knudsen A.D."/>
            <person name="Carvalho G."/>
            <person name="Nielsen K.L."/>
            <person name="Barreto Crespo M.T."/>
            <person name="Stensballe A."/>
            <person name="Nielsen J.L."/>
        </authorList>
    </citation>
    <scope>NUCLEOTIDE SEQUENCE [LARGE SCALE GENOMIC DNA]</scope>
    <source>
        <strain evidence="2 3">I11</strain>
    </source>
</reference>
<dbReference type="EMBL" id="AGUD01000121">
    <property type="protein sequence ID" value="EHN11288.1"/>
    <property type="molecule type" value="Genomic_DNA"/>
</dbReference>
<sequence>MQRVTGDRGVTKRAGRRAELELGTDPLDARGGIGGGRGELLRATLVDPAIVDRRRRGDVDGRLVGVVQRQVDRADTAERAGPGRNVRAGVDAGSGRVGVADGEQPRLDRGARPGRGQRRGRQRIGRSGAGLAVGRPEVLPRIRPRTAIDPDPEVLVIVLVAVPERREHAAGDRRRARDLPAQDRGRTTKLTRRVAVVVDPATGWRDDEAAALRGAAQGRLVPRTRATGSGLLVDRPVLVTGGGLALPVVARGPRTRLSRSGAEPREDQCQERSRGEATRHGRACHRRSASALDRHGRFAARGLGCLVLDRQADHDRTTRAQEPRDLRALELDPNGGAATTPHDGARGSESLAVAGDVHGRGASHRGLGTARHGHPEHPVLPHSDLAGRHPEPRRRLTLHPQARQPTARGDDVAIQRDGVLSGGGHGVGAGAAEGLAAAETGVLDDLRQHDGVVAGRAIQRHGQVRRCGQSVGLDGPDHRLHIRTHVVTLAGLTIIRGGADRDGHRAGAGRVGDGVAAFRPGQDIRATGTMEQIITVAAVQEIRTGTTSQAIVPGAAVQLDRRIPSAQRVVGRGPDHDLDIPTDVVALTGRPVIGQTVQRHAHALEGVVVGDRVPTTTIHDLVAARPAGELVVPFATVQAVGATVTVQHVAPRTASQGAGLLVTLELIIALATIQEIAARGRLQQIAARPTHDLIGPAATVEIIGITATIESVAAFIASDAILARTARQDIVAIRARQLVIAVRAIQRVVPRTTVSLIITRTGRDDVGTEISVDRVITGSGVDLVLTGARQQLVIPVAPDKLVVASTSVKRVVPRATIQQVIRRAGGDLVVARPGMDLDRQADIPDTSCKG</sequence>
<dbReference type="Proteomes" id="UP000005143">
    <property type="component" value="Unassembled WGS sequence"/>
</dbReference>
<feature type="region of interest" description="Disordered" evidence="1">
    <location>
        <begin position="74"/>
        <end position="129"/>
    </location>
</feature>
<accession>H0E4V1</accession>
<feature type="compositionally biased region" description="Basic and acidic residues" evidence="1">
    <location>
        <begin position="373"/>
        <end position="394"/>
    </location>
</feature>
<feature type="compositionally biased region" description="Basic and acidic residues" evidence="1">
    <location>
        <begin position="262"/>
        <end position="279"/>
    </location>
</feature>
<feature type="region of interest" description="Disordered" evidence="1">
    <location>
        <begin position="314"/>
        <end position="411"/>
    </location>
</feature>
<feature type="compositionally biased region" description="Basic and acidic residues" evidence="1">
    <location>
        <begin position="1"/>
        <end position="20"/>
    </location>
</feature>
<comment type="caution">
    <text evidence="2">The sequence shown here is derived from an EMBL/GenBank/DDBJ whole genome shotgun (WGS) entry which is preliminary data.</text>
</comment>
<protein>
    <submittedName>
        <fullName evidence="2">Exodeoxyribonuclease V</fullName>
        <ecNumber evidence="2">3.1.11.5</ecNumber>
    </submittedName>
</protein>
<name>H0E4V1_9ACTN</name>
<evidence type="ECO:0000313" key="2">
    <source>
        <dbReference type="EMBL" id="EHN11288.1"/>
    </source>
</evidence>